<dbReference type="EMBL" id="JADLQX010000023">
    <property type="protein sequence ID" value="MBF6301132.1"/>
    <property type="molecule type" value="Genomic_DNA"/>
</dbReference>
<accession>A0ABS0CX23</accession>
<protein>
    <submittedName>
        <fullName evidence="1">Uncharacterized protein</fullName>
    </submittedName>
</protein>
<dbReference type="RefSeq" id="WP_067466576.1">
    <property type="nucleotide sequence ID" value="NZ_JADLQX010000023.1"/>
</dbReference>
<reference evidence="1 2" key="1">
    <citation type="submission" date="2020-10" db="EMBL/GenBank/DDBJ databases">
        <title>Identification of Nocardia species via Next-generation sequencing and recognition of intraspecies genetic diversity.</title>
        <authorList>
            <person name="Li P."/>
            <person name="Li P."/>
            <person name="Lu B."/>
        </authorList>
    </citation>
    <scope>NUCLEOTIDE SEQUENCE [LARGE SCALE GENOMIC DNA]</scope>
    <source>
        <strain evidence="1 2">BJ06-0157</strain>
    </source>
</reference>
<evidence type="ECO:0000313" key="2">
    <source>
        <dbReference type="Proteomes" id="UP000702209"/>
    </source>
</evidence>
<keyword evidence="2" id="KW-1185">Reference proteome</keyword>
<proteinExistence type="predicted"/>
<gene>
    <name evidence="1" type="ORF">IU459_26830</name>
</gene>
<sequence>MDDIELQPPTVASPKHTGLVLDIAALSIHNPLAGPGEITYPFIRCTDHRVLRLPEPLHRWATETIALSHATHAAGAPPLFPGQVEFGILDGIMYAEIL</sequence>
<name>A0ABS0CX23_9NOCA</name>
<evidence type="ECO:0000313" key="1">
    <source>
        <dbReference type="EMBL" id="MBF6301132.1"/>
    </source>
</evidence>
<organism evidence="1 2">
    <name type="scientific">Nocardia amamiensis</name>
    <dbReference type="NCBI Taxonomy" id="404578"/>
    <lineage>
        <taxon>Bacteria</taxon>
        <taxon>Bacillati</taxon>
        <taxon>Actinomycetota</taxon>
        <taxon>Actinomycetes</taxon>
        <taxon>Mycobacteriales</taxon>
        <taxon>Nocardiaceae</taxon>
        <taxon>Nocardia</taxon>
    </lineage>
</organism>
<comment type="caution">
    <text evidence="1">The sequence shown here is derived from an EMBL/GenBank/DDBJ whole genome shotgun (WGS) entry which is preliminary data.</text>
</comment>
<dbReference type="Proteomes" id="UP000702209">
    <property type="component" value="Unassembled WGS sequence"/>
</dbReference>